<name>A0A8H6HD61_9AGAR</name>
<dbReference type="EMBL" id="JACGCI010000138">
    <property type="protein sequence ID" value="KAF6743693.1"/>
    <property type="molecule type" value="Genomic_DNA"/>
</dbReference>
<accession>A0A8H6HD61</accession>
<gene>
    <name evidence="2" type="ORF">DFP72DRAFT_858510</name>
</gene>
<sequence length="164" mass="17628">MPPAVPRSLEYQILDGFVIKRLPSAGSCPAGGQHIYKLSMGRDHPSAYGQRSIYCTARRCHNEGPMLTETQREAIRPMVHQAAELIKAIRTIVKTPAPATAKTRSPAKSAGSNCNSSTTPAKSQSLKRKSSTGNTKESARKKQRNAAAQPAPSGEVIDLTGPEY</sequence>
<evidence type="ECO:0000313" key="2">
    <source>
        <dbReference type="EMBL" id="KAF6743693.1"/>
    </source>
</evidence>
<proteinExistence type="predicted"/>
<evidence type="ECO:0000313" key="3">
    <source>
        <dbReference type="Proteomes" id="UP000521943"/>
    </source>
</evidence>
<feature type="compositionally biased region" description="Polar residues" evidence="1">
    <location>
        <begin position="110"/>
        <end position="124"/>
    </location>
</feature>
<reference evidence="2 3" key="1">
    <citation type="submission" date="2020-07" db="EMBL/GenBank/DDBJ databases">
        <title>Comparative genomics of pyrophilous fungi reveals a link between fire events and developmental genes.</title>
        <authorList>
            <consortium name="DOE Joint Genome Institute"/>
            <person name="Steindorff A.S."/>
            <person name="Carver A."/>
            <person name="Calhoun S."/>
            <person name="Stillman K."/>
            <person name="Liu H."/>
            <person name="Lipzen A."/>
            <person name="Pangilinan J."/>
            <person name="Labutti K."/>
            <person name="Bruns T.D."/>
            <person name="Grigoriev I.V."/>
        </authorList>
    </citation>
    <scope>NUCLEOTIDE SEQUENCE [LARGE SCALE GENOMIC DNA]</scope>
    <source>
        <strain evidence="2 3">CBS 144469</strain>
    </source>
</reference>
<dbReference type="AlphaFoldDB" id="A0A8H6HD61"/>
<comment type="caution">
    <text evidence="2">The sequence shown here is derived from an EMBL/GenBank/DDBJ whole genome shotgun (WGS) entry which is preliminary data.</text>
</comment>
<dbReference type="Proteomes" id="UP000521943">
    <property type="component" value="Unassembled WGS sequence"/>
</dbReference>
<protein>
    <submittedName>
        <fullName evidence="2">Uncharacterized protein</fullName>
    </submittedName>
</protein>
<keyword evidence="3" id="KW-1185">Reference proteome</keyword>
<evidence type="ECO:0000256" key="1">
    <source>
        <dbReference type="SAM" id="MobiDB-lite"/>
    </source>
</evidence>
<feature type="region of interest" description="Disordered" evidence="1">
    <location>
        <begin position="96"/>
        <end position="164"/>
    </location>
</feature>
<organism evidence="2 3">
    <name type="scientific">Ephemerocybe angulata</name>
    <dbReference type="NCBI Taxonomy" id="980116"/>
    <lineage>
        <taxon>Eukaryota</taxon>
        <taxon>Fungi</taxon>
        <taxon>Dikarya</taxon>
        <taxon>Basidiomycota</taxon>
        <taxon>Agaricomycotina</taxon>
        <taxon>Agaricomycetes</taxon>
        <taxon>Agaricomycetidae</taxon>
        <taxon>Agaricales</taxon>
        <taxon>Agaricineae</taxon>
        <taxon>Psathyrellaceae</taxon>
        <taxon>Ephemerocybe</taxon>
    </lineage>
</organism>